<gene>
    <name evidence="1" type="ORF">FEM48_Zijuj07G0037900</name>
</gene>
<evidence type="ECO:0000313" key="2">
    <source>
        <dbReference type="Proteomes" id="UP000813462"/>
    </source>
</evidence>
<sequence length="100" mass="11347">MVVNLEELQFGKGLVPVSSSDRIAPKLVMPIDGDIIIGEYFDEEDDYSFDDEEIITTGTSRMAIEKLKAESFVDEREKLGKLLRMFGRDVWWERAACGLA</sequence>
<protein>
    <submittedName>
        <fullName evidence="1">Uncharacterized protein</fullName>
    </submittedName>
</protein>
<dbReference type="AlphaFoldDB" id="A0A978V295"/>
<comment type="caution">
    <text evidence="1">The sequence shown here is derived from an EMBL/GenBank/DDBJ whole genome shotgun (WGS) entry which is preliminary data.</text>
</comment>
<evidence type="ECO:0000313" key="1">
    <source>
        <dbReference type="EMBL" id="KAH7521478.1"/>
    </source>
</evidence>
<name>A0A978V295_ZIZJJ</name>
<reference evidence="1" key="1">
    <citation type="journal article" date="2021" name="Front. Plant Sci.">
        <title>Chromosome-Scale Genome Assembly for Chinese Sour Jujube and Insights Into Its Genome Evolution and Domestication Signature.</title>
        <authorList>
            <person name="Shen L.-Y."/>
            <person name="Luo H."/>
            <person name="Wang X.-L."/>
            <person name="Wang X.-M."/>
            <person name="Qiu X.-J."/>
            <person name="Liu H."/>
            <person name="Zhou S.-S."/>
            <person name="Jia K.-H."/>
            <person name="Nie S."/>
            <person name="Bao Y.-T."/>
            <person name="Zhang R.-G."/>
            <person name="Yun Q.-Z."/>
            <person name="Chai Y.-H."/>
            <person name="Lu J.-Y."/>
            <person name="Li Y."/>
            <person name="Zhao S.-W."/>
            <person name="Mao J.-F."/>
            <person name="Jia S.-G."/>
            <person name="Mao Y.-M."/>
        </authorList>
    </citation>
    <scope>NUCLEOTIDE SEQUENCE</scope>
    <source>
        <strain evidence="1">AT0</strain>
        <tissue evidence="1">Leaf</tissue>
    </source>
</reference>
<accession>A0A978V295</accession>
<dbReference type="Proteomes" id="UP000813462">
    <property type="component" value="Unassembled WGS sequence"/>
</dbReference>
<organism evidence="1 2">
    <name type="scientific">Ziziphus jujuba var. spinosa</name>
    <dbReference type="NCBI Taxonomy" id="714518"/>
    <lineage>
        <taxon>Eukaryota</taxon>
        <taxon>Viridiplantae</taxon>
        <taxon>Streptophyta</taxon>
        <taxon>Embryophyta</taxon>
        <taxon>Tracheophyta</taxon>
        <taxon>Spermatophyta</taxon>
        <taxon>Magnoliopsida</taxon>
        <taxon>eudicotyledons</taxon>
        <taxon>Gunneridae</taxon>
        <taxon>Pentapetalae</taxon>
        <taxon>rosids</taxon>
        <taxon>fabids</taxon>
        <taxon>Rosales</taxon>
        <taxon>Rhamnaceae</taxon>
        <taxon>Paliureae</taxon>
        <taxon>Ziziphus</taxon>
    </lineage>
</organism>
<dbReference type="EMBL" id="JAEACU010000007">
    <property type="protein sequence ID" value="KAH7521478.1"/>
    <property type="molecule type" value="Genomic_DNA"/>
</dbReference>
<proteinExistence type="predicted"/>